<protein>
    <submittedName>
        <fullName evidence="1">Uncharacterized protein</fullName>
    </submittedName>
</protein>
<feature type="non-terminal residue" evidence="1">
    <location>
        <position position="110"/>
    </location>
</feature>
<evidence type="ECO:0000313" key="2">
    <source>
        <dbReference type="Proteomes" id="UP000276133"/>
    </source>
</evidence>
<reference evidence="1 2" key="1">
    <citation type="journal article" date="2018" name="Sci. Rep.">
        <title>Genomic signatures of local adaptation to the degree of environmental predictability in rotifers.</title>
        <authorList>
            <person name="Franch-Gras L."/>
            <person name="Hahn C."/>
            <person name="Garcia-Roger E.M."/>
            <person name="Carmona M.J."/>
            <person name="Serra M."/>
            <person name="Gomez A."/>
        </authorList>
    </citation>
    <scope>NUCLEOTIDE SEQUENCE [LARGE SCALE GENOMIC DNA]</scope>
    <source>
        <strain evidence="1">HYR1</strain>
    </source>
</reference>
<evidence type="ECO:0000313" key="1">
    <source>
        <dbReference type="EMBL" id="RNA05999.1"/>
    </source>
</evidence>
<name>A0A3M7Q450_BRAPC</name>
<gene>
    <name evidence="1" type="ORF">BpHYR1_036628</name>
</gene>
<sequence>MFILKILSNKKACKLSHKFDLFYKSTKKRTKCKTTNLMHALKIEPTIEYVEIIKNQFIINLLRNTYTRKIVEQTIHLRLKEMINELTEYGEEDLDDLPLKLEDQCKVNKY</sequence>
<proteinExistence type="predicted"/>
<accession>A0A3M7Q450</accession>
<dbReference type="AlphaFoldDB" id="A0A3M7Q450"/>
<dbReference type="EMBL" id="REGN01007530">
    <property type="protein sequence ID" value="RNA05999.1"/>
    <property type="molecule type" value="Genomic_DNA"/>
</dbReference>
<keyword evidence="2" id="KW-1185">Reference proteome</keyword>
<comment type="caution">
    <text evidence="1">The sequence shown here is derived from an EMBL/GenBank/DDBJ whole genome shotgun (WGS) entry which is preliminary data.</text>
</comment>
<dbReference type="Proteomes" id="UP000276133">
    <property type="component" value="Unassembled WGS sequence"/>
</dbReference>
<organism evidence="1 2">
    <name type="scientific">Brachionus plicatilis</name>
    <name type="common">Marine rotifer</name>
    <name type="synonym">Brachionus muelleri</name>
    <dbReference type="NCBI Taxonomy" id="10195"/>
    <lineage>
        <taxon>Eukaryota</taxon>
        <taxon>Metazoa</taxon>
        <taxon>Spiralia</taxon>
        <taxon>Gnathifera</taxon>
        <taxon>Rotifera</taxon>
        <taxon>Eurotatoria</taxon>
        <taxon>Monogononta</taxon>
        <taxon>Pseudotrocha</taxon>
        <taxon>Ploima</taxon>
        <taxon>Brachionidae</taxon>
        <taxon>Brachionus</taxon>
    </lineage>
</organism>